<evidence type="ECO:0000313" key="7">
    <source>
        <dbReference type="Proteomes" id="UP001153737"/>
    </source>
</evidence>
<accession>A0A9P0GN89</accession>
<dbReference type="SUPFAM" id="SSF47473">
    <property type="entry name" value="EF-hand"/>
    <property type="match status" value="1"/>
</dbReference>
<proteinExistence type="predicted"/>
<dbReference type="PANTHER" id="PTHR13720">
    <property type="entry name" value="WD-40 REPEAT PROTEIN"/>
    <property type="match status" value="1"/>
</dbReference>
<dbReference type="InterPro" id="IPR001680">
    <property type="entry name" value="WD40_rpt"/>
</dbReference>
<sequence>MSDESISHKEDKENLLYIARKINLEEFSYGDDHGYVRESILSTSTIFSTTKTASDVALAAQKTELGPKLFKNPEVVEKTRPFDLQWSFGINARVKVRNMTTATRREIFFASSHFPILYDYCSRTMTHLEGHHQIISDISVSQTGRWIITSDDDLDGFLHVWDSEKDLSKSGPVRSFHGIYPHSGIITVRISGSAKFFVTIGSHNNEEYSVDFWLWTLGNDKPDDSYIVPKSYGTPVCVRTNPDIEEHIMVIFSKRVVFLIWDNETNKFVNPVTPQLLHANKLGQFTDGTYMKKCHECYVSSNNGFLSVFGNTLYSRPFEEGELDNTKIFQTGVKISPVSILACTANDGHLVIGDQRGYILFFDKRVRLLYWLCDFKLGPVKSITFNLGPKFTYQDGNKYFMPKTDDRGLPCELVDMIEEMEMLFRKDLPKDATLKMAPFIVPDFVVGTTDGNVYAVDCINNTCTPIFYIADDVVCAITTHRELNYIVIAYGSGRISLMDYETYELIRATVLPPASNEDGDPAVITCIKYSPQAFHLVCGRSNGEIWILEPILMDPKLSTPFRITKHKVVKIEFSHKPMQFAYFDDNRAVVIFSYNLETSSWEFQGKIRPHYEDINDLMFIPGNVNSKLYTISKDRHLVEYNNDNLEKEEFGIENRDRIEQSAIPMSFTYWVTTVADKQLGYMLFADNKHKLKFLYQSSKVPKSLVLAPAFGCFKNQLIRKMMIIPQCESKYMIFSTGKHFGIHILPPDGNPYKYVGYLAHPTGLQDFDISFDGRYIFTFGLDDRCVLKWKINTKAVEIMRVLGGKELEPYYCLIEGGYNGWLFREIKDLFYYMQILQQENIDLPRRVSDSISITEIPDLFRTCGFYPSEFELENIMIDVRFRNMDESQKINEEVNFIDFVKLFCNHKPVYGLSKERLEEAFDIIVDCADEYNPSGVIDTEELIELLKTMGETMSHSNLFKCFKTLMRVENAEENRLDFLPKKMTFNLLFEDILGIDMERSQVFGSESDEIGIADEDIDFDDEY</sequence>
<dbReference type="Gene3D" id="2.130.10.10">
    <property type="entry name" value="YVTN repeat-like/Quinoprotein amine dehydrogenase"/>
    <property type="match status" value="2"/>
</dbReference>
<dbReference type="OrthoDB" id="4899631at2759"/>
<dbReference type="Gene3D" id="1.10.238.10">
    <property type="entry name" value="EF-hand"/>
    <property type="match status" value="1"/>
</dbReference>
<keyword evidence="2" id="KW-0853">WD repeat</keyword>
<dbReference type="EMBL" id="OU896718">
    <property type="protein sequence ID" value="CAH1119104.1"/>
    <property type="molecule type" value="Genomic_DNA"/>
</dbReference>
<dbReference type="Proteomes" id="UP001153737">
    <property type="component" value="Chromosome 12"/>
</dbReference>
<evidence type="ECO:0000256" key="4">
    <source>
        <dbReference type="ARBA" id="ARBA00023273"/>
    </source>
</evidence>
<keyword evidence="7" id="KW-1185">Reference proteome</keyword>
<dbReference type="SUPFAM" id="SSF50978">
    <property type="entry name" value="WD40 repeat-like"/>
    <property type="match status" value="2"/>
</dbReference>
<evidence type="ECO:0000256" key="3">
    <source>
        <dbReference type="ARBA" id="ARBA00022737"/>
    </source>
</evidence>
<dbReference type="InterPro" id="IPR015943">
    <property type="entry name" value="WD40/YVTN_repeat-like_dom_sf"/>
</dbReference>
<dbReference type="AlphaFoldDB" id="A0A9P0GN89"/>
<keyword evidence="3" id="KW-0677">Repeat</keyword>
<dbReference type="InterPro" id="IPR036322">
    <property type="entry name" value="WD40_repeat_dom_sf"/>
</dbReference>
<gene>
    <name evidence="6" type="ORF">PHAECO_LOCUS2888</name>
</gene>
<evidence type="ECO:0000313" key="6">
    <source>
        <dbReference type="EMBL" id="CAH1119104.1"/>
    </source>
</evidence>
<dbReference type="PANTHER" id="PTHR13720:SF13">
    <property type="entry name" value="CILIA- AND FLAGELLA-ASSOCIATED PROTEIN 251"/>
    <property type="match status" value="1"/>
</dbReference>
<evidence type="ECO:0000256" key="1">
    <source>
        <dbReference type="ARBA" id="ARBA00004138"/>
    </source>
</evidence>
<dbReference type="SMART" id="SM00320">
    <property type="entry name" value="WD40"/>
    <property type="match status" value="5"/>
</dbReference>
<dbReference type="InterPro" id="IPR011992">
    <property type="entry name" value="EF-hand-dom_pair"/>
</dbReference>
<reference evidence="6" key="2">
    <citation type="submission" date="2022-10" db="EMBL/GenBank/DDBJ databases">
        <authorList>
            <consortium name="ENA_rothamsted_submissions"/>
            <consortium name="culmorum"/>
            <person name="King R."/>
        </authorList>
    </citation>
    <scope>NUCLEOTIDE SEQUENCE</scope>
</reference>
<dbReference type="GO" id="GO:0031514">
    <property type="term" value="C:motile cilium"/>
    <property type="evidence" value="ECO:0007669"/>
    <property type="project" value="TreeGrafter"/>
</dbReference>
<dbReference type="InterPro" id="IPR050630">
    <property type="entry name" value="WD_repeat_EMAP"/>
</dbReference>
<name>A0A9P0GN89_PHACE</name>
<organism evidence="6 7">
    <name type="scientific">Phaedon cochleariae</name>
    <name type="common">Mustard beetle</name>
    <dbReference type="NCBI Taxonomy" id="80249"/>
    <lineage>
        <taxon>Eukaryota</taxon>
        <taxon>Metazoa</taxon>
        <taxon>Ecdysozoa</taxon>
        <taxon>Arthropoda</taxon>
        <taxon>Hexapoda</taxon>
        <taxon>Insecta</taxon>
        <taxon>Pterygota</taxon>
        <taxon>Neoptera</taxon>
        <taxon>Endopterygota</taxon>
        <taxon>Coleoptera</taxon>
        <taxon>Polyphaga</taxon>
        <taxon>Cucujiformia</taxon>
        <taxon>Chrysomeloidea</taxon>
        <taxon>Chrysomelidae</taxon>
        <taxon>Chrysomelinae</taxon>
        <taxon>Chrysomelini</taxon>
        <taxon>Phaedon</taxon>
    </lineage>
</organism>
<comment type="subcellular location">
    <subcellularLocation>
        <location evidence="1">Cell projection</location>
        <location evidence="1">Cilium</location>
    </subcellularLocation>
</comment>
<keyword evidence="4" id="KW-0966">Cell projection</keyword>
<evidence type="ECO:0000256" key="2">
    <source>
        <dbReference type="ARBA" id="ARBA00022574"/>
    </source>
</evidence>
<evidence type="ECO:0000256" key="5">
    <source>
        <dbReference type="ARBA" id="ARBA00040994"/>
    </source>
</evidence>
<dbReference type="Pfam" id="PF00400">
    <property type="entry name" value="WD40"/>
    <property type="match status" value="1"/>
</dbReference>
<protein>
    <recommendedName>
        <fullName evidence="5">Cilia- and flagella-associated protein 251</fullName>
    </recommendedName>
</protein>
<reference evidence="6" key="1">
    <citation type="submission" date="2022-01" db="EMBL/GenBank/DDBJ databases">
        <authorList>
            <person name="King R."/>
        </authorList>
    </citation>
    <scope>NUCLEOTIDE SEQUENCE</scope>
</reference>